<dbReference type="GO" id="GO:0016818">
    <property type="term" value="F:hydrolase activity, acting on acid anhydrides, in phosphorus-containing anhydrides"/>
    <property type="evidence" value="ECO:0007669"/>
    <property type="project" value="InterPro"/>
</dbReference>
<dbReference type="GO" id="GO:0003887">
    <property type="term" value="F:DNA-directed DNA polymerase activity"/>
    <property type="evidence" value="ECO:0007669"/>
    <property type="project" value="UniProtKB-KW"/>
</dbReference>
<evidence type="ECO:0000256" key="2">
    <source>
        <dbReference type="ARBA" id="ARBA00022695"/>
    </source>
</evidence>
<dbReference type="SMART" id="SM00491">
    <property type="entry name" value="HELICc2"/>
    <property type="match status" value="1"/>
</dbReference>
<dbReference type="EC" id="3.1.-.-" evidence="10 11"/>
<keyword evidence="13" id="KW-0347">Helicase</keyword>
<evidence type="ECO:0000313" key="13">
    <source>
        <dbReference type="EMBL" id="KRM77320.1"/>
    </source>
</evidence>
<proteinExistence type="inferred from homology"/>
<keyword evidence="6 10" id="KW-0378">Hydrolase</keyword>
<gene>
    <name evidence="10 11" type="primary">dinG</name>
    <name evidence="13" type="ORF">FC82_GL000565</name>
</gene>
<evidence type="ECO:0000256" key="7">
    <source>
        <dbReference type="ARBA" id="ARBA00022839"/>
    </source>
</evidence>
<keyword evidence="8 10" id="KW-0067">ATP-binding</keyword>
<feature type="domain" description="Helicase ATP-binding" evidence="12">
    <location>
        <begin position="250"/>
        <end position="519"/>
    </location>
</feature>
<dbReference type="Gene3D" id="3.30.420.10">
    <property type="entry name" value="Ribonuclease H-like superfamily/Ribonuclease H"/>
    <property type="match status" value="1"/>
</dbReference>
<comment type="caution">
    <text evidence="13">The sequence shown here is derived from an EMBL/GenBank/DDBJ whole genome shotgun (WGS) entry which is preliminary data.</text>
</comment>
<dbReference type="InterPro" id="IPR006310">
    <property type="entry name" value="DinG"/>
</dbReference>
<dbReference type="GO" id="GO:0008408">
    <property type="term" value="F:3'-5' exonuclease activity"/>
    <property type="evidence" value="ECO:0007669"/>
    <property type="project" value="UniProtKB-UniRule"/>
</dbReference>
<evidence type="ECO:0000256" key="6">
    <source>
        <dbReference type="ARBA" id="ARBA00022801"/>
    </source>
</evidence>
<dbReference type="InterPro" id="IPR027417">
    <property type="entry name" value="P-loop_NTPase"/>
</dbReference>
<feature type="binding site" evidence="10">
    <location>
        <begin position="289"/>
        <end position="296"/>
    </location>
    <ligand>
        <name>ATP</name>
        <dbReference type="ChEBI" id="CHEBI:30616"/>
    </ligand>
</feature>
<keyword evidence="4 10" id="KW-0540">Nuclease</keyword>
<evidence type="ECO:0000256" key="8">
    <source>
        <dbReference type="ARBA" id="ARBA00022840"/>
    </source>
</evidence>
<name>A0A0R2BDJ0_SECCO</name>
<organism evidence="13 14">
    <name type="scientific">Secundilactobacillus collinoides DSM 20515 = JCM 1123</name>
    <dbReference type="NCBI Taxonomy" id="1423733"/>
    <lineage>
        <taxon>Bacteria</taxon>
        <taxon>Bacillati</taxon>
        <taxon>Bacillota</taxon>
        <taxon>Bacilli</taxon>
        <taxon>Lactobacillales</taxon>
        <taxon>Lactobacillaceae</taxon>
        <taxon>Secundilactobacillus</taxon>
    </lineage>
</organism>
<dbReference type="PANTHER" id="PTHR30231:SF41">
    <property type="entry name" value="DNA POLYMERASE III SUBUNIT EPSILON"/>
    <property type="match status" value="1"/>
</dbReference>
<dbReference type="STRING" id="33960.TY91_07960"/>
<sequence>MNKDMDTNTIYAIVDIETTGTSVADGNRIIQFGCVLVQNGRIINKFATDVNPQQQIPEPIKALTGISDEQVKHAPLFDDVAGTIYSLLTGTVFVAHNVNFDFPFVNAELERVGYPTLPIEAIDTVTLSQILLPTVDSYRLHDLSSYLSIRHDHPHSADDDALVTAKLLIVLLKQLTALPIVTLQQMVAVGAELPQQTAELFDWALHETRKRHEALPDDLMVSNGIALRKNRVLSATDDHEYTFPRTKKSKLKLYPKHFEWRTDQAKMMNLIYRQYTVPKTQHQPLIIEAPTGTGKSLGYTLPLAYLARHEDRQVVIATDTVLLQSQLMSQTLPLLNDILPFHINAVVVKGKQHYLDLNRFLTSLKHPERSKQSQLIKLRLLVWLTQTTTGDLDELHFRNDPPYLDEVRHEGLETVTDQSPFYEDDFLHRLYARLPYAQFIIINHAFLVQYATYFGAHLNQPYLVVDEAQHLADYALRTNRQKFDFQVTLNVVRHQLDQLDPDNKYGLVTALHEAAFSRDFATMRAWLVEFDRQLTALSDYLLKTVQAQLGKFKQPYQEVALSAEDWQAFSEDHQGLFEQLNILAEKMKTLLTTISQRFESQAAKWLPSDNEHFSGFANNLMTAFDNWQRLVMIQQQPTQVSDGRGAYLYWVTVGQELDHVIMSSSLMSVKGFLSQQVYANFQAPIFTGATLFSSNRSQYLYDQLDLDRETVKVRRLKSDFNFEKQAKLYISKDATDIKDDAAYTDYVVGSIRGLLRSANRPTLILFNSLDMIQRVYQQLVSGNNRVSRLLLAQGVSGGKEKLIKRFMDEDNAVLLGAASFWEGIDLPQEKLQLLVIARLPFDSPDRLETQVQFAQLKSEGKNPFYNLSLPKATLRLRQGIGRLIRTRSDYGAVVVLDSRLVNRQYGQTIMKTLPETLPILAADMPVITNDVSNFFKLHQTGHHKS</sequence>
<dbReference type="InterPro" id="IPR006555">
    <property type="entry name" value="ATP-dep_Helicase_C"/>
</dbReference>
<dbReference type="Pfam" id="PF00270">
    <property type="entry name" value="DEAD"/>
    <property type="match status" value="1"/>
</dbReference>
<dbReference type="GO" id="GO:0003677">
    <property type="term" value="F:DNA binding"/>
    <property type="evidence" value="ECO:0007669"/>
    <property type="project" value="InterPro"/>
</dbReference>
<evidence type="ECO:0000256" key="9">
    <source>
        <dbReference type="ARBA" id="ARBA00022932"/>
    </source>
</evidence>
<evidence type="ECO:0000256" key="3">
    <source>
        <dbReference type="ARBA" id="ARBA00022705"/>
    </source>
</evidence>
<comment type="similarity">
    <text evidence="10 11">Belongs to the helicase family. DinG subfamily. Type 2 sub-subfamily.</text>
</comment>
<dbReference type="Proteomes" id="UP000051845">
    <property type="component" value="Unassembled WGS sequence"/>
</dbReference>
<dbReference type="GO" id="GO:0005829">
    <property type="term" value="C:cytosol"/>
    <property type="evidence" value="ECO:0007669"/>
    <property type="project" value="TreeGrafter"/>
</dbReference>
<dbReference type="GO" id="GO:0004386">
    <property type="term" value="F:helicase activity"/>
    <property type="evidence" value="ECO:0007669"/>
    <property type="project" value="UniProtKB-KW"/>
</dbReference>
<dbReference type="InterPro" id="IPR012337">
    <property type="entry name" value="RNaseH-like_sf"/>
</dbReference>
<keyword evidence="5 10" id="KW-0547">Nucleotide-binding</keyword>
<dbReference type="InterPro" id="IPR036397">
    <property type="entry name" value="RNaseH_sf"/>
</dbReference>
<dbReference type="CDD" id="cd06127">
    <property type="entry name" value="DEDDh"/>
    <property type="match status" value="1"/>
</dbReference>
<evidence type="ECO:0000256" key="11">
    <source>
        <dbReference type="RuleBase" id="RU364106"/>
    </source>
</evidence>
<dbReference type="AlphaFoldDB" id="A0A0R2BDJ0"/>
<dbReference type="PROSITE" id="PS51193">
    <property type="entry name" value="HELICASE_ATP_BIND_2"/>
    <property type="match status" value="1"/>
</dbReference>
<dbReference type="PANTHER" id="PTHR30231">
    <property type="entry name" value="DNA POLYMERASE III SUBUNIT EPSILON"/>
    <property type="match status" value="1"/>
</dbReference>
<dbReference type="InterPro" id="IPR011545">
    <property type="entry name" value="DEAD/DEAH_box_helicase_dom"/>
</dbReference>
<evidence type="ECO:0000256" key="10">
    <source>
        <dbReference type="HAMAP-Rule" id="MF_02206"/>
    </source>
</evidence>
<dbReference type="InterPro" id="IPR013520">
    <property type="entry name" value="Ribonucl_H"/>
</dbReference>
<keyword evidence="9" id="KW-0239">DNA-directed DNA polymerase</keyword>
<keyword evidence="1" id="KW-0808">Transferase</keyword>
<dbReference type="Pfam" id="PF00929">
    <property type="entry name" value="RNase_T"/>
    <property type="match status" value="1"/>
</dbReference>
<dbReference type="InterPro" id="IPR006054">
    <property type="entry name" value="DnaQ"/>
</dbReference>
<dbReference type="Pfam" id="PF13307">
    <property type="entry name" value="Helicase_C_2"/>
    <property type="match status" value="1"/>
</dbReference>
<evidence type="ECO:0000256" key="5">
    <source>
        <dbReference type="ARBA" id="ARBA00022741"/>
    </source>
</evidence>
<evidence type="ECO:0000259" key="12">
    <source>
        <dbReference type="PROSITE" id="PS51193"/>
    </source>
</evidence>
<keyword evidence="7 10" id="KW-0269">Exonuclease</keyword>
<keyword evidence="3" id="KW-0235">DNA replication</keyword>
<evidence type="ECO:0000256" key="1">
    <source>
        <dbReference type="ARBA" id="ARBA00022679"/>
    </source>
</evidence>
<dbReference type="SMART" id="SM00479">
    <property type="entry name" value="EXOIII"/>
    <property type="match status" value="1"/>
</dbReference>
<dbReference type="HAMAP" id="MF_02206">
    <property type="entry name" value="DinG_exonucl"/>
    <property type="match status" value="1"/>
</dbReference>
<dbReference type="EMBL" id="AYYR01000013">
    <property type="protein sequence ID" value="KRM77320.1"/>
    <property type="molecule type" value="Genomic_DNA"/>
</dbReference>
<evidence type="ECO:0000313" key="14">
    <source>
        <dbReference type="Proteomes" id="UP000051845"/>
    </source>
</evidence>
<accession>A0A0R2BDJ0</accession>
<dbReference type="InterPro" id="IPR014013">
    <property type="entry name" value="Helic_SF1/SF2_ATP-bd_DinG/Rad3"/>
</dbReference>
<dbReference type="FunFam" id="3.30.420.10:FF:000045">
    <property type="entry name" value="3'-5' exonuclease DinG"/>
    <property type="match status" value="1"/>
</dbReference>
<feature type="short sequence motif" description="DEAH box" evidence="10">
    <location>
        <begin position="466"/>
        <end position="469"/>
    </location>
</feature>
<dbReference type="NCBIfam" id="TIGR01407">
    <property type="entry name" value="dinG_rel"/>
    <property type="match status" value="1"/>
</dbReference>
<evidence type="ECO:0000256" key="4">
    <source>
        <dbReference type="ARBA" id="ARBA00022722"/>
    </source>
</evidence>
<protein>
    <recommendedName>
        <fullName evidence="10 11">3'-5' exonuclease DinG</fullName>
        <ecNumber evidence="10 11">3.1.-.-</ecNumber>
    </recommendedName>
</protein>
<dbReference type="PATRIC" id="fig|1423733.4.peg.587"/>
<dbReference type="SUPFAM" id="SSF53098">
    <property type="entry name" value="Ribonuclease H-like"/>
    <property type="match status" value="1"/>
</dbReference>
<dbReference type="GO" id="GO:0005524">
    <property type="term" value="F:ATP binding"/>
    <property type="evidence" value="ECO:0007669"/>
    <property type="project" value="UniProtKB-UniRule"/>
</dbReference>
<dbReference type="GO" id="GO:0045004">
    <property type="term" value="P:DNA replication proofreading"/>
    <property type="evidence" value="ECO:0007669"/>
    <property type="project" value="TreeGrafter"/>
</dbReference>
<reference evidence="13 14" key="1">
    <citation type="journal article" date="2015" name="Genome Announc.">
        <title>Expanding the biotechnology potential of lactobacilli through comparative genomics of 213 strains and associated genera.</title>
        <authorList>
            <person name="Sun Z."/>
            <person name="Harris H.M."/>
            <person name="McCann A."/>
            <person name="Guo C."/>
            <person name="Argimon S."/>
            <person name="Zhang W."/>
            <person name="Yang X."/>
            <person name="Jeffery I.B."/>
            <person name="Cooney J.C."/>
            <person name="Kagawa T.F."/>
            <person name="Liu W."/>
            <person name="Song Y."/>
            <person name="Salvetti E."/>
            <person name="Wrobel A."/>
            <person name="Rasinkangas P."/>
            <person name="Parkhill J."/>
            <person name="Rea M.C."/>
            <person name="O'Sullivan O."/>
            <person name="Ritari J."/>
            <person name="Douillard F.P."/>
            <person name="Paul Ross R."/>
            <person name="Yang R."/>
            <person name="Briner A.E."/>
            <person name="Felis G.E."/>
            <person name="de Vos W.M."/>
            <person name="Barrangou R."/>
            <person name="Klaenhammer T.R."/>
            <person name="Caufield P.W."/>
            <person name="Cui Y."/>
            <person name="Zhang H."/>
            <person name="O'Toole P.W."/>
        </authorList>
    </citation>
    <scope>NUCLEOTIDE SEQUENCE [LARGE SCALE GENOMIC DNA]</scope>
    <source>
        <strain evidence="13 14">DSM 20515</strain>
    </source>
</reference>
<keyword evidence="2" id="KW-0548">Nucleotidyltransferase</keyword>
<dbReference type="Gene3D" id="3.40.50.300">
    <property type="entry name" value="P-loop containing nucleotide triphosphate hydrolases"/>
    <property type="match status" value="2"/>
</dbReference>
<dbReference type="SUPFAM" id="SSF52540">
    <property type="entry name" value="P-loop containing nucleoside triphosphate hydrolases"/>
    <property type="match status" value="2"/>
</dbReference>
<dbReference type="NCBIfam" id="TIGR00573">
    <property type="entry name" value="dnaq"/>
    <property type="match status" value="1"/>
</dbReference>
<comment type="function">
    <text evidence="10 11">3'-5' exonuclease.</text>
</comment>